<dbReference type="InterPro" id="IPR036322">
    <property type="entry name" value="WD40_repeat_dom_sf"/>
</dbReference>
<sequence length="542" mass="57778">MSKATPTGQPAQITAIVSRQKGDEILFAQGNKVYFYDIRARRLGSSILEGHRSSAQITKLAINITDSHVASLTPSTILVHSLSSPNTRISIKAPSNSPFTSLAFSLYRRTTLMTGHANGVVSVWDISRPSAPMRQREVVRGEVVDICYSPYVKRLCAVAGKEGDAALVDLEEDDKPFHKTIQGTIPLTCIAFLPGGVSLVAGTHDGRLRNYNLRSLSKPPLEITVDEAGGQVYAVAVVNRDGQKPASPGAEGKETQRKATGTTKATPLAERPPNLPTSPASRPTARSASGTSPPTKSSRRTSQAVSTTEKPEKRVTTVARSSVSPGHGSVRASLAARPTAGAASRKSVASTAPPSSPRLPSVSSSPPMPTRRASKTLAATVDSAAVSKRTRPSEGKGKGKEDAGKKVVVDPPSGTPPSSPPRAASPTERVSHLHAPKPSTSTALVPSPVKRTPTAPAVQLEQVPGGGQASDLLRAAFASAMSDWRAESARATRNLHMEVIRSARLQKNDFRAMMQEYMDEVGRLREENELLRRENERLRRGY</sequence>
<dbReference type="GO" id="GO:0005737">
    <property type="term" value="C:cytoplasm"/>
    <property type="evidence" value="ECO:0007669"/>
    <property type="project" value="TreeGrafter"/>
</dbReference>
<proteinExistence type="predicted"/>
<dbReference type="SUPFAM" id="SSF50978">
    <property type="entry name" value="WD40 repeat-like"/>
    <property type="match status" value="1"/>
</dbReference>
<keyword evidence="4" id="KW-1185">Reference proteome</keyword>
<feature type="coiled-coil region" evidence="1">
    <location>
        <begin position="500"/>
        <end position="541"/>
    </location>
</feature>
<name>A0A165G823_9BASI</name>
<feature type="compositionally biased region" description="Basic and acidic residues" evidence="2">
    <location>
        <begin position="391"/>
        <end position="408"/>
    </location>
</feature>
<dbReference type="GO" id="GO:0000922">
    <property type="term" value="C:spindle pole"/>
    <property type="evidence" value="ECO:0007669"/>
    <property type="project" value="TreeGrafter"/>
</dbReference>
<gene>
    <name evidence="3" type="ORF">CALCODRAFT_495746</name>
</gene>
<dbReference type="GO" id="GO:0036064">
    <property type="term" value="C:ciliary basal body"/>
    <property type="evidence" value="ECO:0007669"/>
    <property type="project" value="TreeGrafter"/>
</dbReference>
<evidence type="ECO:0000256" key="2">
    <source>
        <dbReference type="SAM" id="MobiDB-lite"/>
    </source>
</evidence>
<feature type="region of interest" description="Disordered" evidence="2">
    <location>
        <begin position="241"/>
        <end position="450"/>
    </location>
</feature>
<dbReference type="GO" id="GO:0007020">
    <property type="term" value="P:microtubule nucleation"/>
    <property type="evidence" value="ECO:0007669"/>
    <property type="project" value="TreeGrafter"/>
</dbReference>
<dbReference type="SMART" id="SM00320">
    <property type="entry name" value="WD40"/>
    <property type="match status" value="3"/>
</dbReference>
<protein>
    <submittedName>
        <fullName evidence="3">WD40 repeat-like protein</fullName>
    </submittedName>
</protein>
<dbReference type="Gene3D" id="2.130.10.10">
    <property type="entry name" value="YVTN repeat-like/Quinoprotein amine dehydrogenase"/>
    <property type="match status" value="2"/>
</dbReference>
<feature type="compositionally biased region" description="Low complexity" evidence="2">
    <location>
        <begin position="277"/>
        <end position="302"/>
    </location>
</feature>
<evidence type="ECO:0000313" key="3">
    <source>
        <dbReference type="EMBL" id="KZT57713.1"/>
    </source>
</evidence>
<dbReference type="InterPro" id="IPR015943">
    <property type="entry name" value="WD40/YVTN_repeat-like_dom_sf"/>
</dbReference>
<accession>A0A165G823</accession>
<dbReference type="OrthoDB" id="1602884at2759"/>
<dbReference type="InParanoid" id="A0A165G823"/>
<dbReference type="PANTHER" id="PTHR44414:SF1">
    <property type="entry name" value="PROTEIN NEDD1"/>
    <property type="match status" value="1"/>
</dbReference>
<keyword evidence="1" id="KW-0175">Coiled coil</keyword>
<dbReference type="InterPro" id="IPR001680">
    <property type="entry name" value="WD40_rpt"/>
</dbReference>
<dbReference type="InterPro" id="IPR052818">
    <property type="entry name" value="NEDD1_Spindle_Assembly"/>
</dbReference>
<dbReference type="GO" id="GO:0000278">
    <property type="term" value="P:mitotic cell cycle"/>
    <property type="evidence" value="ECO:0007669"/>
    <property type="project" value="TreeGrafter"/>
</dbReference>
<evidence type="ECO:0000313" key="4">
    <source>
        <dbReference type="Proteomes" id="UP000076842"/>
    </source>
</evidence>
<dbReference type="AlphaFoldDB" id="A0A165G823"/>
<dbReference type="PANTHER" id="PTHR44414">
    <property type="entry name" value="PROTEIN NEDD1"/>
    <property type="match status" value="1"/>
</dbReference>
<dbReference type="GO" id="GO:0005814">
    <property type="term" value="C:centriole"/>
    <property type="evidence" value="ECO:0007669"/>
    <property type="project" value="TreeGrafter"/>
</dbReference>
<evidence type="ECO:0000256" key="1">
    <source>
        <dbReference type="SAM" id="Coils"/>
    </source>
</evidence>
<dbReference type="STRING" id="1353952.A0A165G823"/>
<dbReference type="GO" id="GO:0043015">
    <property type="term" value="F:gamma-tubulin binding"/>
    <property type="evidence" value="ECO:0007669"/>
    <property type="project" value="TreeGrafter"/>
</dbReference>
<dbReference type="Proteomes" id="UP000076842">
    <property type="component" value="Unassembled WGS sequence"/>
</dbReference>
<dbReference type="EMBL" id="KV423959">
    <property type="protein sequence ID" value="KZT57713.1"/>
    <property type="molecule type" value="Genomic_DNA"/>
</dbReference>
<reference evidence="3 4" key="1">
    <citation type="journal article" date="2016" name="Mol. Biol. Evol.">
        <title>Comparative Genomics of Early-Diverging Mushroom-Forming Fungi Provides Insights into the Origins of Lignocellulose Decay Capabilities.</title>
        <authorList>
            <person name="Nagy L.G."/>
            <person name="Riley R."/>
            <person name="Tritt A."/>
            <person name="Adam C."/>
            <person name="Daum C."/>
            <person name="Floudas D."/>
            <person name="Sun H."/>
            <person name="Yadav J.S."/>
            <person name="Pangilinan J."/>
            <person name="Larsson K.H."/>
            <person name="Matsuura K."/>
            <person name="Barry K."/>
            <person name="Labutti K."/>
            <person name="Kuo R."/>
            <person name="Ohm R.A."/>
            <person name="Bhattacharya S.S."/>
            <person name="Shirouzu T."/>
            <person name="Yoshinaga Y."/>
            <person name="Martin F.M."/>
            <person name="Grigoriev I.V."/>
            <person name="Hibbett D.S."/>
        </authorList>
    </citation>
    <scope>NUCLEOTIDE SEQUENCE [LARGE SCALE GENOMIC DNA]</scope>
    <source>
        <strain evidence="3 4">HHB12733</strain>
    </source>
</reference>
<organism evidence="3 4">
    <name type="scientific">Calocera cornea HHB12733</name>
    <dbReference type="NCBI Taxonomy" id="1353952"/>
    <lineage>
        <taxon>Eukaryota</taxon>
        <taxon>Fungi</taxon>
        <taxon>Dikarya</taxon>
        <taxon>Basidiomycota</taxon>
        <taxon>Agaricomycotina</taxon>
        <taxon>Dacrymycetes</taxon>
        <taxon>Dacrymycetales</taxon>
        <taxon>Dacrymycetaceae</taxon>
        <taxon>Calocera</taxon>
    </lineage>
</organism>